<gene>
    <name evidence="2" type="ORF">KUTeg_005049</name>
</gene>
<reference evidence="2 3" key="1">
    <citation type="submission" date="2022-12" db="EMBL/GenBank/DDBJ databases">
        <title>Chromosome-level genome of Tegillarca granosa.</title>
        <authorList>
            <person name="Kim J."/>
        </authorList>
    </citation>
    <scope>NUCLEOTIDE SEQUENCE [LARGE SCALE GENOMIC DNA]</scope>
    <source>
        <strain evidence="2">Teg-2019</strain>
        <tissue evidence="2">Adductor muscle</tissue>
    </source>
</reference>
<feature type="compositionally biased region" description="Basic and acidic residues" evidence="1">
    <location>
        <begin position="41"/>
        <end position="50"/>
    </location>
</feature>
<proteinExistence type="predicted"/>
<protein>
    <submittedName>
        <fullName evidence="2">Uncharacterized protein</fullName>
    </submittedName>
</protein>
<sequence length="433" mass="49460">MGMPSFTMAEEVINIYLKRLLSTNMDEDKSSTESSSSGSGRMERIRPEKVPRQRVQKLWRNVRWANAFPDEPLNMESADQITPNFALRKIALLFETKKFDECASLIRRLNYVALENILQEVPIEVLHDSMPNSLSILEALYVKLYETSAEQFPKEQLCVDQLLKHLVAWFAKCNSLTYKTEKNCNTYYPSCRNILRVILFIEPHIKQQLRQKMKALTKCLRHLGQHGLVDSSDGHLMNLHDALKLEFDKVISQYKTALQKLDELSLSTKNPTSSTVTSGKAPSEASHQRLMQLSRTDVQNRIIKNKTLYNIVEPAMTNQYLKKLLLILERRIDYDKLVLFHDTELKKYLDGQSGSSFLSLTLRHFSQGYKLVLQLLKDVSDDTEGMTTDDEGASTDEEITSPVTNEERMKSLSRSNGFIPFKGGSGSLPGIKI</sequence>
<keyword evidence="3" id="KW-1185">Reference proteome</keyword>
<evidence type="ECO:0000313" key="3">
    <source>
        <dbReference type="Proteomes" id="UP001217089"/>
    </source>
</evidence>
<comment type="caution">
    <text evidence="2">The sequence shown here is derived from an EMBL/GenBank/DDBJ whole genome shotgun (WGS) entry which is preliminary data.</text>
</comment>
<evidence type="ECO:0000256" key="1">
    <source>
        <dbReference type="SAM" id="MobiDB-lite"/>
    </source>
</evidence>
<feature type="region of interest" description="Disordered" evidence="1">
    <location>
        <begin position="268"/>
        <end position="287"/>
    </location>
</feature>
<dbReference type="InterPro" id="IPR026169">
    <property type="entry name" value="MIEAP"/>
</dbReference>
<dbReference type="Proteomes" id="UP001217089">
    <property type="component" value="Unassembled WGS sequence"/>
</dbReference>
<feature type="region of interest" description="Disordered" evidence="1">
    <location>
        <begin position="383"/>
        <end position="407"/>
    </location>
</feature>
<dbReference type="EMBL" id="JARBDR010000246">
    <property type="protein sequence ID" value="KAJ8317145.1"/>
    <property type="molecule type" value="Genomic_DNA"/>
</dbReference>
<feature type="compositionally biased region" description="Polar residues" evidence="1">
    <location>
        <begin position="268"/>
        <end position="280"/>
    </location>
</feature>
<feature type="region of interest" description="Disordered" evidence="1">
    <location>
        <begin position="26"/>
        <end position="50"/>
    </location>
</feature>
<feature type="compositionally biased region" description="Acidic residues" evidence="1">
    <location>
        <begin position="383"/>
        <end position="399"/>
    </location>
</feature>
<accession>A0ABQ9FN60</accession>
<organism evidence="2 3">
    <name type="scientific">Tegillarca granosa</name>
    <name type="common">Malaysian cockle</name>
    <name type="synonym">Anadara granosa</name>
    <dbReference type="NCBI Taxonomy" id="220873"/>
    <lineage>
        <taxon>Eukaryota</taxon>
        <taxon>Metazoa</taxon>
        <taxon>Spiralia</taxon>
        <taxon>Lophotrochozoa</taxon>
        <taxon>Mollusca</taxon>
        <taxon>Bivalvia</taxon>
        <taxon>Autobranchia</taxon>
        <taxon>Pteriomorphia</taxon>
        <taxon>Arcoida</taxon>
        <taxon>Arcoidea</taxon>
        <taxon>Arcidae</taxon>
        <taxon>Tegillarca</taxon>
    </lineage>
</organism>
<evidence type="ECO:0000313" key="2">
    <source>
        <dbReference type="EMBL" id="KAJ8317145.1"/>
    </source>
</evidence>
<name>A0ABQ9FN60_TEGGR</name>
<dbReference type="PANTHER" id="PTHR21771">
    <property type="entry name" value="MITOCHONDRIA-EATING PROTEIN-RELATED"/>
    <property type="match status" value="1"/>
</dbReference>
<dbReference type="PANTHER" id="PTHR21771:SF1">
    <property type="entry name" value="MITOCHONDRIA-EATING PROTEIN"/>
    <property type="match status" value="1"/>
</dbReference>